<accession>A0A0E3J9W8</accession>
<evidence type="ECO:0000256" key="1">
    <source>
        <dbReference type="SAM" id="Phobius"/>
    </source>
</evidence>
<geneLocation type="mitochondrion" evidence="2"/>
<reference evidence="2" key="1">
    <citation type="journal article" date="2015" name="Mutat. Res.">
        <title>Kinetoplast adaptations in American strains from Trypanosoma vivax.</title>
        <authorList>
            <person name="Greif G."/>
            <person name="Rodriguez M."/>
            <person name="Reyna-Bello A."/>
            <person name="Robello C."/>
            <person name="Alvarez-Valin F."/>
        </authorList>
    </citation>
    <scope>NUCLEOTIDE SEQUENCE</scope>
    <source>
        <strain evidence="3">Liem176</strain>
        <strain evidence="2">MT1</strain>
    </source>
</reference>
<keyword evidence="2" id="KW-0496">Mitochondrion</keyword>
<dbReference type="AlphaFoldDB" id="A0A0E3J9W8"/>
<protein>
    <submittedName>
        <fullName evidence="2">Maxicircle unidentified reading frame 5</fullName>
    </submittedName>
</protein>
<organism evidence="2">
    <name type="scientific">Trypanosoma vivax</name>
    <name type="common">Duttonella vivax</name>
    <dbReference type="NCBI Taxonomy" id="5699"/>
    <lineage>
        <taxon>Eukaryota</taxon>
        <taxon>Discoba</taxon>
        <taxon>Euglenozoa</taxon>
        <taxon>Kinetoplastea</taxon>
        <taxon>Metakinetoplastina</taxon>
        <taxon>Trypanosomatida</taxon>
        <taxon>Trypanosomatidae</taxon>
        <taxon>Trypanosoma</taxon>
        <taxon>Duttonella</taxon>
    </lineage>
</organism>
<evidence type="ECO:0000313" key="3">
    <source>
        <dbReference type="EMBL" id="AJO53300.1"/>
    </source>
</evidence>
<evidence type="ECO:0000313" key="2">
    <source>
        <dbReference type="EMBL" id="AJO53295.1"/>
    </source>
</evidence>
<name>A0A0E3J9W8_TRYVI</name>
<dbReference type="EMBL" id="KM386508">
    <property type="protein sequence ID" value="AJO53295.1"/>
    <property type="molecule type" value="Genomic_DNA"/>
</dbReference>
<feature type="transmembrane region" description="Helical" evidence="1">
    <location>
        <begin position="9"/>
        <end position="26"/>
    </location>
</feature>
<keyword evidence="1" id="KW-0812">Transmembrane</keyword>
<proteinExistence type="predicted"/>
<sequence length="79" mass="9561">MRFLWVTSYKYSLFIPIVLFNAIQVFVDKYNILFFTLNGILIWLNLIHINIIIIKKNFIILINNIEYLIILYLLKILLK</sequence>
<feature type="transmembrane region" description="Helical" evidence="1">
    <location>
        <begin position="32"/>
        <end position="51"/>
    </location>
</feature>
<dbReference type="EMBL" id="KM386509">
    <property type="protein sequence ID" value="AJO53300.1"/>
    <property type="molecule type" value="Genomic_DNA"/>
</dbReference>
<keyword evidence="1" id="KW-0472">Membrane</keyword>
<gene>
    <name evidence="2" type="primary">MURF5</name>
</gene>
<feature type="transmembrane region" description="Helical" evidence="1">
    <location>
        <begin position="58"/>
        <end position="78"/>
    </location>
</feature>
<keyword evidence="1" id="KW-1133">Transmembrane helix</keyword>